<accession>A0A853A8D2</accession>
<gene>
    <name evidence="1" type="ORF">FHU37_003635</name>
</gene>
<dbReference type="RefSeq" id="WP_179815237.1">
    <property type="nucleotide sequence ID" value="NZ_JACBZD010000001.1"/>
</dbReference>
<dbReference type="EMBL" id="JACBZD010000001">
    <property type="protein sequence ID" value="NYI06692.1"/>
    <property type="molecule type" value="Genomic_DNA"/>
</dbReference>
<evidence type="ECO:0000313" key="1">
    <source>
        <dbReference type="EMBL" id="NYI06692.1"/>
    </source>
</evidence>
<dbReference type="Proteomes" id="UP000567795">
    <property type="component" value="Unassembled WGS sequence"/>
</dbReference>
<sequence>MRYERITISVPTDVAAKAQRAADAGLVDSVSGYFTDLANREPDWAEARAALSEMLDEVGGVSPEADSWARGILGLDEALVPLSPPAEGAA</sequence>
<comment type="caution">
    <text evidence="1">The sequence shown here is derived from an EMBL/GenBank/DDBJ whole genome shotgun (WGS) entry which is preliminary data.</text>
</comment>
<evidence type="ECO:0000313" key="2">
    <source>
        <dbReference type="Proteomes" id="UP000567795"/>
    </source>
</evidence>
<dbReference type="AlphaFoldDB" id="A0A853A8D2"/>
<name>A0A853A8D2_9ACTN</name>
<proteinExistence type="predicted"/>
<keyword evidence="2" id="KW-1185">Reference proteome</keyword>
<protein>
    <submittedName>
        <fullName evidence="1">Uncharacterized protein</fullName>
    </submittedName>
</protein>
<organism evidence="1 2">
    <name type="scientific">Allostreptomyces psammosilenae</name>
    <dbReference type="NCBI Taxonomy" id="1892865"/>
    <lineage>
        <taxon>Bacteria</taxon>
        <taxon>Bacillati</taxon>
        <taxon>Actinomycetota</taxon>
        <taxon>Actinomycetes</taxon>
        <taxon>Kitasatosporales</taxon>
        <taxon>Streptomycetaceae</taxon>
        <taxon>Allostreptomyces</taxon>
    </lineage>
</organism>
<reference evidence="1 2" key="1">
    <citation type="submission" date="2020-07" db="EMBL/GenBank/DDBJ databases">
        <title>Sequencing the genomes of 1000 actinobacteria strains.</title>
        <authorList>
            <person name="Klenk H.-P."/>
        </authorList>
    </citation>
    <scope>NUCLEOTIDE SEQUENCE [LARGE SCALE GENOMIC DNA]</scope>
    <source>
        <strain evidence="1 2">DSM 42178</strain>
    </source>
</reference>